<dbReference type="AlphaFoldDB" id="A0A511BND4"/>
<feature type="transmembrane region" description="Helical" evidence="6">
    <location>
        <begin position="6"/>
        <end position="26"/>
    </location>
</feature>
<comment type="caution">
    <text evidence="7">The sequence shown here is derived from an EMBL/GenBank/DDBJ whole genome shotgun (WGS) entry which is preliminary data.</text>
</comment>
<dbReference type="GO" id="GO:0005886">
    <property type="term" value="C:plasma membrane"/>
    <property type="evidence" value="ECO:0007669"/>
    <property type="project" value="UniProtKB-SubCell"/>
</dbReference>
<protein>
    <submittedName>
        <fullName evidence="7">Putative amino-acid transporter</fullName>
    </submittedName>
</protein>
<feature type="transmembrane region" description="Helical" evidence="6">
    <location>
        <begin position="146"/>
        <end position="165"/>
    </location>
</feature>
<evidence type="ECO:0000313" key="7">
    <source>
        <dbReference type="EMBL" id="GEL01831.1"/>
    </source>
</evidence>
<name>A0A511BND4_9PROT</name>
<dbReference type="PANTHER" id="PTHR30086">
    <property type="entry name" value="ARGININE EXPORTER PROTEIN ARGO"/>
    <property type="match status" value="1"/>
</dbReference>
<dbReference type="PANTHER" id="PTHR30086:SF20">
    <property type="entry name" value="ARGININE EXPORTER PROTEIN ARGO-RELATED"/>
    <property type="match status" value="1"/>
</dbReference>
<evidence type="ECO:0000256" key="4">
    <source>
        <dbReference type="ARBA" id="ARBA00022989"/>
    </source>
</evidence>
<dbReference type="InterPro" id="IPR001123">
    <property type="entry name" value="LeuE-type"/>
</dbReference>
<dbReference type="GO" id="GO:0015171">
    <property type="term" value="F:amino acid transmembrane transporter activity"/>
    <property type="evidence" value="ECO:0007669"/>
    <property type="project" value="TreeGrafter"/>
</dbReference>
<evidence type="ECO:0000313" key="8">
    <source>
        <dbReference type="Proteomes" id="UP000321405"/>
    </source>
</evidence>
<proteinExistence type="predicted"/>
<feature type="transmembrane region" description="Helical" evidence="6">
    <location>
        <begin position="108"/>
        <end position="126"/>
    </location>
</feature>
<feature type="transmembrane region" description="Helical" evidence="6">
    <location>
        <begin position="177"/>
        <end position="203"/>
    </location>
</feature>
<keyword evidence="2" id="KW-1003">Cell membrane</keyword>
<keyword evidence="4 6" id="KW-1133">Transmembrane helix</keyword>
<feature type="transmembrane region" description="Helical" evidence="6">
    <location>
        <begin position="38"/>
        <end position="62"/>
    </location>
</feature>
<dbReference type="EMBL" id="BJVC01000002">
    <property type="protein sequence ID" value="GEL01831.1"/>
    <property type="molecule type" value="Genomic_DNA"/>
</dbReference>
<accession>A0A511BND4</accession>
<dbReference type="Pfam" id="PF01810">
    <property type="entry name" value="LysE"/>
    <property type="match status" value="1"/>
</dbReference>
<keyword evidence="5 6" id="KW-0472">Membrane</keyword>
<gene>
    <name evidence="7" type="ORF">SSA02_09940</name>
</gene>
<organism evidence="7 8">
    <name type="scientific">Swaminathania salitolerans</name>
    <dbReference type="NCBI Taxonomy" id="182838"/>
    <lineage>
        <taxon>Bacteria</taxon>
        <taxon>Pseudomonadati</taxon>
        <taxon>Pseudomonadota</taxon>
        <taxon>Alphaproteobacteria</taxon>
        <taxon>Acetobacterales</taxon>
        <taxon>Acetobacteraceae</taxon>
        <taxon>Swaminathania</taxon>
    </lineage>
</organism>
<sequence length="209" mass="22064">MLLPVFSGFCLSAALIMAIGAQNLFVLQQGLRGEHVALVVLFCSLSDALLITVGVSGLGTFLGAVPEIGRVLAFGGSAFLAWYGLAALHRVRAPRRMIAGETPPIPRVRVLAMLAAFTFLNPHVYLDTVLLMGAAGAAEPSGQRPLFIGGAASASVVWFTSLGYGSRLLRPIFARPIAWRILDAIVGCVMLTLAASLILRALAPDLRLK</sequence>
<comment type="subcellular location">
    <subcellularLocation>
        <location evidence="1">Cell membrane</location>
        <topology evidence="1">Multi-pass membrane protein</topology>
    </subcellularLocation>
</comment>
<evidence type="ECO:0000256" key="6">
    <source>
        <dbReference type="SAM" id="Phobius"/>
    </source>
</evidence>
<reference evidence="7 8" key="1">
    <citation type="submission" date="2019-07" db="EMBL/GenBank/DDBJ databases">
        <title>Whole genome shotgun sequence of Swaminathania salitolerans NBRC 104436.</title>
        <authorList>
            <person name="Hosoyama A."/>
            <person name="Uohara A."/>
            <person name="Ohji S."/>
            <person name="Ichikawa N."/>
        </authorList>
    </citation>
    <scope>NUCLEOTIDE SEQUENCE [LARGE SCALE GENOMIC DNA]</scope>
    <source>
        <strain evidence="7 8">NBRC 104436</strain>
    </source>
</reference>
<evidence type="ECO:0000256" key="5">
    <source>
        <dbReference type="ARBA" id="ARBA00023136"/>
    </source>
</evidence>
<feature type="transmembrane region" description="Helical" evidence="6">
    <location>
        <begin position="68"/>
        <end position="88"/>
    </location>
</feature>
<keyword evidence="3 6" id="KW-0812">Transmembrane</keyword>
<evidence type="ECO:0000256" key="3">
    <source>
        <dbReference type="ARBA" id="ARBA00022692"/>
    </source>
</evidence>
<evidence type="ECO:0000256" key="1">
    <source>
        <dbReference type="ARBA" id="ARBA00004651"/>
    </source>
</evidence>
<dbReference type="Proteomes" id="UP000321405">
    <property type="component" value="Unassembled WGS sequence"/>
</dbReference>
<evidence type="ECO:0000256" key="2">
    <source>
        <dbReference type="ARBA" id="ARBA00022475"/>
    </source>
</evidence>
<keyword evidence="8" id="KW-1185">Reference proteome</keyword>